<protein>
    <submittedName>
        <fullName evidence="1">Uncharacterized protein</fullName>
    </submittedName>
</protein>
<accession>A0A2P7BAK3</accession>
<evidence type="ECO:0000313" key="2">
    <source>
        <dbReference type="Proteomes" id="UP000241764"/>
    </source>
</evidence>
<dbReference type="EMBL" id="PGGM01000006">
    <property type="protein sequence ID" value="PSH63456.1"/>
    <property type="molecule type" value="Genomic_DNA"/>
</dbReference>
<sequence length="183" mass="18345">MALQDTAFLGERLEVRERQRRAAADAELVIALAAGDAVAAAAAIDGKAGCAGGAIDDIRARRADELLDGGEAVARRIAAAADAAAEHEMDRRGAGGIIRRVDAGAAVENIGARAASENVVAAHALQMIVAAKPGEDIGEIVAGDGIGKVRADDIFEVSERVALGRAASAAVCVGVVAEGKGDA</sequence>
<name>A0A2P7BAK3_9HYPH</name>
<organism evidence="1 2">
    <name type="scientific">Phyllobacterium sophorae</name>
    <dbReference type="NCBI Taxonomy" id="1520277"/>
    <lineage>
        <taxon>Bacteria</taxon>
        <taxon>Pseudomonadati</taxon>
        <taxon>Pseudomonadota</taxon>
        <taxon>Alphaproteobacteria</taxon>
        <taxon>Hyphomicrobiales</taxon>
        <taxon>Phyllobacteriaceae</taxon>
        <taxon>Phyllobacterium</taxon>
    </lineage>
</organism>
<dbReference type="Proteomes" id="UP000241764">
    <property type="component" value="Unassembled WGS sequence"/>
</dbReference>
<proteinExistence type="predicted"/>
<dbReference type="AlphaFoldDB" id="A0A2P7BAK3"/>
<keyword evidence="2" id="KW-1185">Reference proteome</keyword>
<reference evidence="2" key="1">
    <citation type="submission" date="2017-11" db="EMBL/GenBank/DDBJ databases">
        <authorList>
            <person name="Kuznetsova I."/>
            <person name="Sazanova A."/>
            <person name="Chirak E."/>
            <person name="Safronova V."/>
            <person name="Willems A."/>
        </authorList>
    </citation>
    <scope>NUCLEOTIDE SEQUENCE [LARGE SCALE GENOMIC DNA]</scope>
    <source>
        <strain evidence="2">CCBAU 03422</strain>
    </source>
</reference>
<gene>
    <name evidence="1" type="ORF">CU103_14390</name>
</gene>
<dbReference type="AntiFam" id="ANF00139">
    <property type="entry name" value="Shadow ORF (opposite cya)"/>
</dbReference>
<comment type="caution">
    <text evidence="1">The sequence shown here is derived from an EMBL/GenBank/DDBJ whole genome shotgun (WGS) entry which is preliminary data.</text>
</comment>
<evidence type="ECO:0000313" key="1">
    <source>
        <dbReference type="EMBL" id="PSH63456.1"/>
    </source>
</evidence>